<organism evidence="1 2">
    <name type="scientific">Nitrospirillum iridis</name>
    <dbReference type="NCBI Taxonomy" id="765888"/>
    <lineage>
        <taxon>Bacteria</taxon>
        <taxon>Pseudomonadati</taxon>
        <taxon>Pseudomonadota</taxon>
        <taxon>Alphaproteobacteria</taxon>
        <taxon>Rhodospirillales</taxon>
        <taxon>Azospirillaceae</taxon>
        <taxon>Nitrospirillum</taxon>
    </lineage>
</organism>
<reference evidence="1 2" key="1">
    <citation type="submission" date="2020-08" db="EMBL/GenBank/DDBJ databases">
        <title>Genomic Encyclopedia of Type Strains, Phase IV (KMG-IV): sequencing the most valuable type-strain genomes for metagenomic binning, comparative biology and taxonomic classification.</title>
        <authorList>
            <person name="Goeker M."/>
        </authorList>
    </citation>
    <scope>NUCLEOTIDE SEQUENCE [LARGE SCALE GENOMIC DNA]</scope>
    <source>
        <strain evidence="1 2">DSM 22198</strain>
    </source>
</reference>
<dbReference type="AlphaFoldDB" id="A0A7X0AZI2"/>
<protein>
    <submittedName>
        <fullName evidence="1">Uncharacterized protein</fullName>
    </submittedName>
</protein>
<accession>A0A7X0AZI2</accession>
<sequence length="108" mass="12083">MTRRFYEVFDVRTGPTLGYALAETPEAACAAFAEDNGITDSFLDAEHHAASPALNDAPEAVRVQRLAWVLDHDWGKYARVTNEGLECINWDGQPVPQTWTELRAWAGY</sequence>
<name>A0A7X0AZI2_9PROT</name>
<dbReference type="Proteomes" id="UP000539175">
    <property type="component" value="Unassembled WGS sequence"/>
</dbReference>
<comment type="caution">
    <text evidence="1">The sequence shown here is derived from an EMBL/GenBank/DDBJ whole genome shotgun (WGS) entry which is preliminary data.</text>
</comment>
<evidence type="ECO:0000313" key="1">
    <source>
        <dbReference type="EMBL" id="MBB6253012.1"/>
    </source>
</evidence>
<proteinExistence type="predicted"/>
<gene>
    <name evidence="1" type="ORF">FHS74_003581</name>
</gene>
<dbReference type="EMBL" id="JACIIZ010000010">
    <property type="protein sequence ID" value="MBB6253012.1"/>
    <property type="molecule type" value="Genomic_DNA"/>
</dbReference>
<dbReference type="RefSeq" id="WP_184803005.1">
    <property type="nucleotide sequence ID" value="NZ_JACIIZ010000010.1"/>
</dbReference>
<evidence type="ECO:0000313" key="2">
    <source>
        <dbReference type="Proteomes" id="UP000539175"/>
    </source>
</evidence>
<keyword evidence="2" id="KW-1185">Reference proteome</keyword>